<evidence type="ECO:0000313" key="1">
    <source>
        <dbReference type="EMBL" id="ETM46053.1"/>
    </source>
</evidence>
<dbReference type="Proteomes" id="UP000054532">
    <property type="component" value="Unassembled WGS sequence"/>
</dbReference>
<dbReference type="AlphaFoldDB" id="W2NDQ1"/>
<proteinExistence type="predicted"/>
<reference evidence="1" key="1">
    <citation type="submission" date="2013-11" db="EMBL/GenBank/DDBJ databases">
        <title>The Genome Sequence of Phytophthora parasitica IAC_01/95.</title>
        <authorList>
            <consortium name="The Broad Institute Genomics Platform"/>
            <person name="Russ C."/>
            <person name="Tyler B."/>
            <person name="Panabieres F."/>
            <person name="Shan W."/>
            <person name="Tripathy S."/>
            <person name="Grunwald N."/>
            <person name="Machado M."/>
            <person name="Johnson C.S."/>
            <person name="Arredondo F."/>
            <person name="Hong C."/>
            <person name="Coffey M."/>
            <person name="Young S.K."/>
            <person name="Zeng Q."/>
            <person name="Gargeya S."/>
            <person name="Fitzgerald M."/>
            <person name="Abouelleil A."/>
            <person name="Alvarado L."/>
            <person name="Chapman S.B."/>
            <person name="Gainer-Dewar J."/>
            <person name="Goldberg J."/>
            <person name="Griggs A."/>
            <person name="Gujja S."/>
            <person name="Hansen M."/>
            <person name="Howarth C."/>
            <person name="Imamovic A."/>
            <person name="Ireland A."/>
            <person name="Larimer J."/>
            <person name="McCowan C."/>
            <person name="Murphy C."/>
            <person name="Pearson M."/>
            <person name="Poon T.W."/>
            <person name="Priest M."/>
            <person name="Roberts A."/>
            <person name="Saif S."/>
            <person name="Shea T."/>
            <person name="Sykes S."/>
            <person name="Wortman J."/>
            <person name="Nusbaum C."/>
            <person name="Birren B."/>
        </authorList>
    </citation>
    <scope>NUCLEOTIDE SEQUENCE [LARGE SCALE GENOMIC DNA]</scope>
    <source>
        <strain evidence="1">IAC_01/95</strain>
    </source>
</reference>
<name>W2NDQ1_PHYNI</name>
<sequence>MVSVGSFVIGEIATSIPKSTQEAKYNLPRYPLPEVTVIEHELNVDKLVDILPRDDIRSSCQFCALQRVKHAEAIVTSSKQSRADVIFPPKVLTRPSSDRRGASHFRSCPP</sequence>
<protein>
    <submittedName>
        <fullName evidence="1">Uncharacterized protein</fullName>
    </submittedName>
</protein>
<accession>W2NDQ1</accession>
<organism evidence="1">
    <name type="scientific">Phytophthora nicotianae</name>
    <name type="common">Potato buckeye rot agent</name>
    <name type="synonym">Phytophthora parasitica</name>
    <dbReference type="NCBI Taxonomy" id="4792"/>
    <lineage>
        <taxon>Eukaryota</taxon>
        <taxon>Sar</taxon>
        <taxon>Stramenopiles</taxon>
        <taxon>Oomycota</taxon>
        <taxon>Peronosporomycetes</taxon>
        <taxon>Peronosporales</taxon>
        <taxon>Peronosporaceae</taxon>
        <taxon>Phytophthora</taxon>
    </lineage>
</organism>
<dbReference type="EMBL" id="KI693000">
    <property type="protein sequence ID" value="ETM46053.1"/>
    <property type="molecule type" value="Genomic_DNA"/>
</dbReference>
<gene>
    <name evidence="1" type="ORF">L914_09007</name>
</gene>